<comment type="subcellular location">
    <subcellularLocation>
        <location evidence="3 11">Cytoplasm</location>
    </subcellularLocation>
</comment>
<evidence type="ECO:0000256" key="8">
    <source>
        <dbReference type="ARBA" id="ARBA00022676"/>
    </source>
</evidence>
<proteinExistence type="inferred from homology"/>
<dbReference type="NCBIfam" id="NF002634">
    <property type="entry name" value="PRK02304.1-3"/>
    <property type="match status" value="1"/>
</dbReference>
<dbReference type="RefSeq" id="WP_035112978.1">
    <property type="nucleotide sequence ID" value="NZ_CP047046.1"/>
</dbReference>
<dbReference type="HAMAP" id="MF_00004">
    <property type="entry name" value="Aden_phosphoribosyltr"/>
    <property type="match status" value="1"/>
</dbReference>
<comment type="subunit">
    <text evidence="11">Homodimer.</text>
</comment>
<evidence type="ECO:0000256" key="5">
    <source>
        <dbReference type="ARBA" id="ARBA00008391"/>
    </source>
</evidence>
<keyword evidence="8 11" id="KW-0328">Glycosyltransferase</keyword>
<dbReference type="GO" id="GO:0016208">
    <property type="term" value="F:AMP binding"/>
    <property type="evidence" value="ECO:0007669"/>
    <property type="project" value="TreeGrafter"/>
</dbReference>
<keyword evidence="7 11" id="KW-0963">Cytoplasm</keyword>
<comment type="caution">
    <text evidence="13">The sequence shown here is derived from an EMBL/GenBank/DDBJ whole genome shotgun (WGS) entry which is preliminary data.</text>
</comment>
<organism evidence="13 14">
    <name type="scientific">Corynebacterium auriscanis</name>
    <dbReference type="NCBI Taxonomy" id="99807"/>
    <lineage>
        <taxon>Bacteria</taxon>
        <taxon>Bacillati</taxon>
        <taxon>Actinomycetota</taxon>
        <taxon>Actinomycetes</taxon>
        <taxon>Mycobacteriales</taxon>
        <taxon>Corynebacteriaceae</taxon>
        <taxon>Corynebacterium</taxon>
    </lineage>
</organism>
<dbReference type="PANTHER" id="PTHR32315:SF3">
    <property type="entry name" value="ADENINE PHOSPHORIBOSYLTRANSFERASE"/>
    <property type="match status" value="1"/>
</dbReference>
<dbReference type="GO" id="GO:0002055">
    <property type="term" value="F:adenine binding"/>
    <property type="evidence" value="ECO:0007669"/>
    <property type="project" value="TreeGrafter"/>
</dbReference>
<dbReference type="Proteomes" id="UP000030145">
    <property type="component" value="Unassembled WGS sequence"/>
</dbReference>
<keyword evidence="14" id="KW-1185">Reference proteome</keyword>
<evidence type="ECO:0000256" key="11">
    <source>
        <dbReference type="HAMAP-Rule" id="MF_00004"/>
    </source>
</evidence>
<evidence type="ECO:0000313" key="14">
    <source>
        <dbReference type="Proteomes" id="UP000030145"/>
    </source>
</evidence>
<comment type="pathway">
    <text evidence="4 11">Purine metabolism; AMP biosynthesis via salvage pathway; AMP from adenine: step 1/1.</text>
</comment>
<dbReference type="InterPro" id="IPR029057">
    <property type="entry name" value="PRTase-like"/>
</dbReference>
<evidence type="ECO:0000256" key="6">
    <source>
        <dbReference type="ARBA" id="ARBA00011893"/>
    </source>
</evidence>
<evidence type="ECO:0000256" key="2">
    <source>
        <dbReference type="ARBA" id="ARBA00003968"/>
    </source>
</evidence>
<comment type="similarity">
    <text evidence="5 11">Belongs to the purine/pyrimidine phosphoribosyltransferase family.</text>
</comment>
<dbReference type="GO" id="GO:0044209">
    <property type="term" value="P:AMP salvage"/>
    <property type="evidence" value="ECO:0007669"/>
    <property type="project" value="UniProtKB-UniRule"/>
</dbReference>
<evidence type="ECO:0000256" key="7">
    <source>
        <dbReference type="ARBA" id="ARBA00022490"/>
    </source>
</evidence>
<sequence>MHNPVTPPTVQPKTAKEALEKFTRIVPDFPKPGIVFEDLTPVLADPDCYRVLVHDLADACRDAGADLIGGLDARGFLLGSAVAHELGVGVLAVRKGGKLPPPVHQVHYDLEYGSATLEIPASGIPLDGKRIILIDDVLATGGTLRASQELLEKAGAHVVGLAVVLEVEGLHGRDKLRDLPLYVVAKGDSRSLAQLGVEPKETASGVTVSSHE</sequence>
<dbReference type="NCBIfam" id="NF002636">
    <property type="entry name" value="PRK02304.1-5"/>
    <property type="match status" value="1"/>
</dbReference>
<name>A0A0A2DJZ5_9CORY</name>
<dbReference type="GO" id="GO:0005737">
    <property type="term" value="C:cytoplasm"/>
    <property type="evidence" value="ECO:0007669"/>
    <property type="project" value="UniProtKB-SubCell"/>
</dbReference>
<evidence type="ECO:0000256" key="9">
    <source>
        <dbReference type="ARBA" id="ARBA00022679"/>
    </source>
</evidence>
<dbReference type="FunFam" id="3.40.50.2020:FF:000021">
    <property type="entry name" value="Adenine phosphoribosyltransferase"/>
    <property type="match status" value="1"/>
</dbReference>
<dbReference type="GO" id="GO:0006168">
    <property type="term" value="P:adenine salvage"/>
    <property type="evidence" value="ECO:0007669"/>
    <property type="project" value="InterPro"/>
</dbReference>
<dbReference type="InterPro" id="IPR005764">
    <property type="entry name" value="Ade_phspho_trans"/>
</dbReference>
<accession>A0A0A2DJZ5</accession>
<evidence type="ECO:0000313" key="13">
    <source>
        <dbReference type="EMBL" id="KGM19458.1"/>
    </source>
</evidence>
<dbReference type="UniPathway" id="UPA00588">
    <property type="reaction ID" value="UER00646"/>
</dbReference>
<evidence type="ECO:0000256" key="3">
    <source>
        <dbReference type="ARBA" id="ARBA00004496"/>
    </source>
</evidence>
<keyword evidence="9 11" id="KW-0808">Transferase</keyword>
<dbReference type="InterPro" id="IPR050054">
    <property type="entry name" value="UPRTase/APRTase"/>
</dbReference>
<dbReference type="EC" id="2.4.2.7" evidence="6 11"/>
<evidence type="ECO:0000259" key="12">
    <source>
        <dbReference type="Pfam" id="PF00156"/>
    </source>
</evidence>
<protein>
    <recommendedName>
        <fullName evidence="6 11">Adenine phosphoribosyltransferase</fullName>
        <shortName evidence="11">APRT</shortName>
        <ecNumber evidence="6 11">2.4.2.7</ecNumber>
    </recommendedName>
</protein>
<dbReference type="InterPro" id="IPR000836">
    <property type="entry name" value="PRTase_dom"/>
</dbReference>
<dbReference type="CDD" id="cd06223">
    <property type="entry name" value="PRTases_typeI"/>
    <property type="match status" value="1"/>
</dbReference>
<gene>
    <name evidence="11" type="primary">apt</name>
    <name evidence="13" type="ORF">MA47_01120</name>
</gene>
<evidence type="ECO:0000256" key="4">
    <source>
        <dbReference type="ARBA" id="ARBA00004659"/>
    </source>
</evidence>
<dbReference type="PANTHER" id="PTHR32315">
    <property type="entry name" value="ADENINE PHOSPHORIBOSYLTRANSFERASE"/>
    <property type="match status" value="1"/>
</dbReference>
<feature type="domain" description="Phosphoribosyltransferase" evidence="12">
    <location>
        <begin position="65"/>
        <end position="169"/>
    </location>
</feature>
<dbReference type="AlphaFoldDB" id="A0A0A2DJZ5"/>
<keyword evidence="10 11" id="KW-0660">Purine salvage</keyword>
<dbReference type="EMBL" id="JRVJ01000001">
    <property type="protein sequence ID" value="KGM19458.1"/>
    <property type="molecule type" value="Genomic_DNA"/>
</dbReference>
<dbReference type="SUPFAM" id="SSF53271">
    <property type="entry name" value="PRTase-like"/>
    <property type="match status" value="1"/>
</dbReference>
<dbReference type="Gene3D" id="3.40.50.2020">
    <property type="match status" value="1"/>
</dbReference>
<dbReference type="Pfam" id="PF00156">
    <property type="entry name" value="Pribosyltran"/>
    <property type="match status" value="1"/>
</dbReference>
<comment type="catalytic activity">
    <reaction evidence="1 11">
        <text>AMP + diphosphate = 5-phospho-alpha-D-ribose 1-diphosphate + adenine</text>
        <dbReference type="Rhea" id="RHEA:16609"/>
        <dbReference type="ChEBI" id="CHEBI:16708"/>
        <dbReference type="ChEBI" id="CHEBI:33019"/>
        <dbReference type="ChEBI" id="CHEBI:58017"/>
        <dbReference type="ChEBI" id="CHEBI:456215"/>
        <dbReference type="EC" id="2.4.2.7"/>
    </reaction>
</comment>
<dbReference type="GO" id="GO:0006166">
    <property type="term" value="P:purine ribonucleoside salvage"/>
    <property type="evidence" value="ECO:0007669"/>
    <property type="project" value="UniProtKB-KW"/>
</dbReference>
<dbReference type="GO" id="GO:0003999">
    <property type="term" value="F:adenine phosphoribosyltransferase activity"/>
    <property type="evidence" value="ECO:0007669"/>
    <property type="project" value="UniProtKB-UniRule"/>
</dbReference>
<evidence type="ECO:0000256" key="1">
    <source>
        <dbReference type="ARBA" id="ARBA00000868"/>
    </source>
</evidence>
<reference evidence="13 14" key="1">
    <citation type="submission" date="2014-10" db="EMBL/GenBank/DDBJ databases">
        <title>Whole Genome sequence of Corynebacterium auriscanis strain CIP 106629.</title>
        <authorList>
            <person name="Hassan S.S."/>
            <person name="Jamal S.B."/>
            <person name="Tiwari S."/>
            <person name="Oliveira L.D.C."/>
            <person name="Souza F."/>
            <person name="Mariano D.C."/>
            <person name="Almeida S."/>
            <person name="Dorella F."/>
            <person name="Pereira F."/>
            <person name="Carvalho A."/>
            <person name="Leal C.A."/>
            <person name="Soares S.D.C."/>
            <person name="Figueiredo H.C."/>
            <person name="Silva A."/>
            <person name="Azevedo V.A."/>
        </authorList>
    </citation>
    <scope>NUCLEOTIDE SEQUENCE [LARGE SCALE GENOMIC DNA]</scope>
    <source>
        <strain evidence="13 14">CIP 106629</strain>
    </source>
</reference>
<evidence type="ECO:0000256" key="10">
    <source>
        <dbReference type="ARBA" id="ARBA00022726"/>
    </source>
</evidence>
<dbReference type="GeneID" id="300552855"/>
<comment type="function">
    <text evidence="2 11">Catalyzes a salvage reaction resulting in the formation of AMP, that is energically less costly than de novo synthesis.</text>
</comment>